<dbReference type="Pfam" id="PF00072">
    <property type="entry name" value="Response_reg"/>
    <property type="match status" value="1"/>
</dbReference>
<evidence type="ECO:0000259" key="2">
    <source>
        <dbReference type="PROSITE" id="PS50110"/>
    </source>
</evidence>
<dbReference type="InterPro" id="IPR011006">
    <property type="entry name" value="CheY-like_superfamily"/>
</dbReference>
<gene>
    <name evidence="3" type="ORF">KSZ_78550</name>
</gene>
<dbReference type="RefSeq" id="WP_201367401.1">
    <property type="nucleotide sequence ID" value="NZ_BNJJ01000047.1"/>
</dbReference>
<dbReference type="SUPFAM" id="SSF52172">
    <property type="entry name" value="CheY-like"/>
    <property type="match status" value="1"/>
</dbReference>
<feature type="domain" description="Response regulatory" evidence="2">
    <location>
        <begin position="1"/>
        <end position="78"/>
    </location>
</feature>
<protein>
    <recommendedName>
        <fullName evidence="2">Response regulatory domain-containing protein</fullName>
    </recommendedName>
</protein>
<proteinExistence type="predicted"/>
<organism evidence="3 4">
    <name type="scientific">Dictyobacter formicarum</name>
    <dbReference type="NCBI Taxonomy" id="2778368"/>
    <lineage>
        <taxon>Bacteria</taxon>
        <taxon>Bacillati</taxon>
        <taxon>Chloroflexota</taxon>
        <taxon>Ktedonobacteria</taxon>
        <taxon>Ktedonobacterales</taxon>
        <taxon>Dictyobacteraceae</taxon>
        <taxon>Dictyobacter</taxon>
    </lineage>
</organism>
<evidence type="ECO:0000313" key="4">
    <source>
        <dbReference type="Proteomes" id="UP000635565"/>
    </source>
</evidence>
<sequence>MGTGISSCYVGNGEDAVQFAMREMPSLTILMWNFRYIDGYQVIQQLRDHPMYAYSIIMMSAYTSLVDKVRAYELVFDS</sequence>
<keyword evidence="4" id="KW-1185">Reference proteome</keyword>
<reference evidence="3 4" key="1">
    <citation type="journal article" date="2021" name="Int. J. Syst. Evol. Microbiol.">
        <title>Reticulibacter mediterranei gen. nov., sp. nov., within the new family Reticulibacteraceae fam. nov., and Ktedonospora formicarum gen. nov., sp. nov., Ktedonobacter robiniae sp. nov., Dictyobacter formicarum sp. nov. and Dictyobacter arantiisoli sp. nov., belonging to the class Ktedonobacteria.</title>
        <authorList>
            <person name="Yabe S."/>
            <person name="Zheng Y."/>
            <person name="Wang C.M."/>
            <person name="Sakai Y."/>
            <person name="Abe K."/>
            <person name="Yokota A."/>
            <person name="Donadio S."/>
            <person name="Cavaletti L."/>
            <person name="Monciardini P."/>
        </authorList>
    </citation>
    <scope>NUCLEOTIDE SEQUENCE [LARGE SCALE GENOMIC DNA]</scope>
    <source>
        <strain evidence="3 4">SOSP1-9</strain>
    </source>
</reference>
<dbReference type="Proteomes" id="UP000635565">
    <property type="component" value="Unassembled WGS sequence"/>
</dbReference>
<dbReference type="InterPro" id="IPR001789">
    <property type="entry name" value="Sig_transdc_resp-reg_receiver"/>
</dbReference>
<evidence type="ECO:0000256" key="1">
    <source>
        <dbReference type="PROSITE-ProRule" id="PRU00169"/>
    </source>
</evidence>
<dbReference type="EMBL" id="BNJJ01000047">
    <property type="protein sequence ID" value="GHO89849.1"/>
    <property type="molecule type" value="Genomic_DNA"/>
</dbReference>
<comment type="caution">
    <text evidence="1">Lacks conserved residue(s) required for the propagation of feature annotation.</text>
</comment>
<dbReference type="Gene3D" id="3.40.50.2300">
    <property type="match status" value="1"/>
</dbReference>
<accession>A0ABQ3VU96</accession>
<comment type="caution">
    <text evidence="3">The sequence shown here is derived from an EMBL/GenBank/DDBJ whole genome shotgun (WGS) entry which is preliminary data.</text>
</comment>
<name>A0ABQ3VU96_9CHLR</name>
<dbReference type="PROSITE" id="PS50110">
    <property type="entry name" value="RESPONSE_REGULATORY"/>
    <property type="match status" value="1"/>
</dbReference>
<evidence type="ECO:0000313" key="3">
    <source>
        <dbReference type="EMBL" id="GHO89849.1"/>
    </source>
</evidence>